<protein>
    <submittedName>
        <fullName evidence="8">Lactate dehydrogenase-like 2-hydroxyacid dehydrogenase</fullName>
    </submittedName>
</protein>
<evidence type="ECO:0000259" key="7">
    <source>
        <dbReference type="Pfam" id="PF02826"/>
    </source>
</evidence>
<dbReference type="GO" id="GO:0016618">
    <property type="term" value="F:hydroxypyruvate reductase [NAD(P)H] activity"/>
    <property type="evidence" value="ECO:0007669"/>
    <property type="project" value="TreeGrafter"/>
</dbReference>
<dbReference type="Pfam" id="PF02826">
    <property type="entry name" value="2-Hacid_dh_C"/>
    <property type="match status" value="1"/>
</dbReference>
<dbReference type="GO" id="GO:0051287">
    <property type="term" value="F:NAD binding"/>
    <property type="evidence" value="ECO:0007669"/>
    <property type="project" value="InterPro"/>
</dbReference>
<dbReference type="Pfam" id="PF00389">
    <property type="entry name" value="2-Hacid_dh"/>
    <property type="match status" value="1"/>
</dbReference>
<dbReference type="InterPro" id="IPR006139">
    <property type="entry name" value="D-isomer_2_OHA_DH_cat_dom"/>
</dbReference>
<dbReference type="PANTHER" id="PTHR10996:SF178">
    <property type="entry name" value="2-HYDROXYACID DEHYDROGENASE YGL185C-RELATED"/>
    <property type="match status" value="1"/>
</dbReference>
<name>A0A7W7DHT5_9ACTN</name>
<feature type="domain" description="D-isomer specific 2-hydroxyacid dehydrogenase NAD-binding" evidence="7">
    <location>
        <begin position="156"/>
        <end position="312"/>
    </location>
</feature>
<accession>A0A7W7DHT5</accession>
<dbReference type="EMBL" id="JACHND010000001">
    <property type="protein sequence ID" value="MBB4706026.1"/>
    <property type="molecule type" value="Genomic_DNA"/>
</dbReference>
<evidence type="ECO:0000256" key="4">
    <source>
        <dbReference type="RuleBase" id="RU003719"/>
    </source>
</evidence>
<evidence type="ECO:0000313" key="9">
    <source>
        <dbReference type="Proteomes" id="UP000542210"/>
    </source>
</evidence>
<dbReference type="GO" id="GO:0005829">
    <property type="term" value="C:cytosol"/>
    <property type="evidence" value="ECO:0007669"/>
    <property type="project" value="TreeGrafter"/>
</dbReference>
<keyword evidence="3" id="KW-0520">NAD</keyword>
<keyword evidence="9" id="KW-1185">Reference proteome</keyword>
<proteinExistence type="inferred from homology"/>
<comment type="caution">
    <text evidence="8">The sequence shown here is derived from an EMBL/GenBank/DDBJ whole genome shotgun (WGS) entry which is preliminary data.</text>
</comment>
<keyword evidence="2 4" id="KW-0560">Oxidoreductase</keyword>
<dbReference type="InterPro" id="IPR036291">
    <property type="entry name" value="NAD(P)-bd_dom_sf"/>
</dbReference>
<gene>
    <name evidence="8" type="ORF">BJ982_007570</name>
</gene>
<dbReference type="RefSeq" id="WP_184888095.1">
    <property type="nucleotide sequence ID" value="NZ_BOOV01000036.1"/>
</dbReference>
<evidence type="ECO:0000256" key="3">
    <source>
        <dbReference type="ARBA" id="ARBA00023027"/>
    </source>
</evidence>
<feature type="region of interest" description="Disordered" evidence="5">
    <location>
        <begin position="1"/>
        <end position="24"/>
    </location>
</feature>
<dbReference type="Gene3D" id="3.40.50.720">
    <property type="entry name" value="NAD(P)-binding Rossmann-like Domain"/>
    <property type="match status" value="2"/>
</dbReference>
<evidence type="ECO:0000259" key="6">
    <source>
        <dbReference type="Pfam" id="PF00389"/>
    </source>
</evidence>
<reference evidence="8 9" key="1">
    <citation type="submission" date="2020-08" db="EMBL/GenBank/DDBJ databases">
        <title>Sequencing the genomes of 1000 actinobacteria strains.</title>
        <authorList>
            <person name="Klenk H.-P."/>
        </authorList>
    </citation>
    <scope>NUCLEOTIDE SEQUENCE [LARGE SCALE GENOMIC DNA]</scope>
    <source>
        <strain evidence="8 9">DSM 45784</strain>
    </source>
</reference>
<feature type="compositionally biased region" description="Basic and acidic residues" evidence="5">
    <location>
        <begin position="8"/>
        <end position="19"/>
    </location>
</feature>
<dbReference type="PANTHER" id="PTHR10996">
    <property type="entry name" value="2-HYDROXYACID DEHYDROGENASE-RELATED"/>
    <property type="match status" value="1"/>
</dbReference>
<evidence type="ECO:0000256" key="1">
    <source>
        <dbReference type="ARBA" id="ARBA00005854"/>
    </source>
</evidence>
<dbReference type="SUPFAM" id="SSF51735">
    <property type="entry name" value="NAD(P)-binding Rossmann-fold domains"/>
    <property type="match status" value="1"/>
</dbReference>
<feature type="domain" description="D-isomer specific 2-hydroxyacid dehydrogenase catalytic" evidence="6">
    <location>
        <begin position="44"/>
        <end position="343"/>
    </location>
</feature>
<evidence type="ECO:0000256" key="5">
    <source>
        <dbReference type="SAM" id="MobiDB-lite"/>
    </source>
</evidence>
<dbReference type="InterPro" id="IPR006140">
    <property type="entry name" value="D-isomer_DH_NAD-bd"/>
</dbReference>
<evidence type="ECO:0000313" key="8">
    <source>
        <dbReference type="EMBL" id="MBB4706026.1"/>
    </source>
</evidence>
<feature type="region of interest" description="Disordered" evidence="5">
    <location>
        <begin position="344"/>
        <end position="378"/>
    </location>
</feature>
<dbReference type="SUPFAM" id="SSF52283">
    <property type="entry name" value="Formate/glycerate dehydrogenase catalytic domain-like"/>
    <property type="match status" value="1"/>
</dbReference>
<organism evidence="8 9">
    <name type="scientific">Sphaerisporangium siamense</name>
    <dbReference type="NCBI Taxonomy" id="795645"/>
    <lineage>
        <taxon>Bacteria</taxon>
        <taxon>Bacillati</taxon>
        <taxon>Actinomycetota</taxon>
        <taxon>Actinomycetes</taxon>
        <taxon>Streptosporangiales</taxon>
        <taxon>Streptosporangiaceae</taxon>
        <taxon>Sphaerisporangium</taxon>
    </lineage>
</organism>
<dbReference type="InterPro" id="IPR050223">
    <property type="entry name" value="D-isomer_2-hydroxyacid_DH"/>
</dbReference>
<evidence type="ECO:0000256" key="2">
    <source>
        <dbReference type="ARBA" id="ARBA00023002"/>
    </source>
</evidence>
<comment type="similarity">
    <text evidence="1 4">Belongs to the D-isomer specific 2-hydroxyacid dehydrogenase family.</text>
</comment>
<dbReference type="Proteomes" id="UP000542210">
    <property type="component" value="Unassembled WGS sequence"/>
</dbReference>
<dbReference type="GO" id="GO:0030267">
    <property type="term" value="F:glyoxylate reductase (NADPH) activity"/>
    <property type="evidence" value="ECO:0007669"/>
    <property type="project" value="TreeGrafter"/>
</dbReference>
<sequence length="378" mass="41034">MPQEAAPTDDRPAARHMPADGRALGGDKVLVTGSGVDMRLLEPLRRRGLEPWRPDRHLSERELARELRGVVAYLHGGEERATETALRSAEGTLRVVAFLGVGYENFVDVAAANDLGIVVTNTPGAATTSVATFAIGQIVNANWRITRHLGSLVPDWADGEELPYELGARKIGIVGLGSIGTRIAHILKHAFGANLAYFSRTRKQHLEASLDMPYKPLHELAEFSDILVVMVPGTGKTISMIDSSVISRLGQGSVLVNIARPAIVDAEALYNGMKEDRIAVAVFDGFYGGDSDFGLRIREDFPDRLLVTGHIASHTRQAMDRMVRQAVKSIENVLDHGVDEHAVGTFTDPEPYAEPYRKVAGPHRLTSDTPQKAGCGTH</sequence>
<dbReference type="AlphaFoldDB" id="A0A7W7DHT5"/>